<dbReference type="Pfam" id="PF09375">
    <property type="entry name" value="Peptidase_M75"/>
    <property type="match status" value="1"/>
</dbReference>
<dbReference type="PROSITE" id="PS51257">
    <property type="entry name" value="PROKAR_LIPOPROTEIN"/>
    <property type="match status" value="1"/>
</dbReference>
<evidence type="ECO:0000259" key="3">
    <source>
        <dbReference type="Pfam" id="PF09375"/>
    </source>
</evidence>
<keyword evidence="2" id="KW-0732">Signal</keyword>
<dbReference type="KEGG" id="sgn:SGRA_3073"/>
<dbReference type="OrthoDB" id="9764688at2"/>
<dbReference type="GO" id="GO:0030313">
    <property type="term" value="C:cell envelope"/>
    <property type="evidence" value="ECO:0007669"/>
    <property type="project" value="UniProtKB-SubCell"/>
</dbReference>
<evidence type="ECO:0000313" key="5">
    <source>
        <dbReference type="Proteomes" id="UP000007519"/>
    </source>
</evidence>
<reference evidence="4 5" key="1">
    <citation type="journal article" date="2012" name="Stand. Genomic Sci.">
        <title>Complete genome sequencing and analysis of Saprospira grandis str. Lewin, a predatory marine bacterium.</title>
        <authorList>
            <person name="Saw J.H."/>
            <person name="Yuryev A."/>
            <person name="Kanbe M."/>
            <person name="Hou S."/>
            <person name="Young A.G."/>
            <person name="Aizawa S."/>
            <person name="Alam M."/>
        </authorList>
    </citation>
    <scope>NUCLEOTIDE SEQUENCE [LARGE SCALE GENOMIC DNA]</scope>
    <source>
        <strain evidence="4 5">Lewin</strain>
    </source>
</reference>
<feature type="domain" description="Imelysin-like" evidence="3">
    <location>
        <begin position="41"/>
        <end position="380"/>
    </location>
</feature>
<dbReference type="AlphaFoldDB" id="H6KZM5"/>
<organism evidence="4 5">
    <name type="scientific">Saprospira grandis (strain Lewin)</name>
    <dbReference type="NCBI Taxonomy" id="984262"/>
    <lineage>
        <taxon>Bacteria</taxon>
        <taxon>Pseudomonadati</taxon>
        <taxon>Bacteroidota</taxon>
        <taxon>Saprospiria</taxon>
        <taxon>Saprospirales</taxon>
        <taxon>Saprospiraceae</taxon>
        <taxon>Saprospira</taxon>
    </lineage>
</organism>
<proteinExistence type="predicted"/>
<gene>
    <name evidence="4" type="ordered locus">SGRA_3073</name>
</gene>
<dbReference type="eggNOG" id="COG3487">
    <property type="taxonomic scope" value="Bacteria"/>
</dbReference>
<dbReference type="InterPro" id="IPR018976">
    <property type="entry name" value="Imelysin-like"/>
</dbReference>
<keyword evidence="5" id="KW-1185">Reference proteome</keyword>
<dbReference type="CDD" id="cd14657">
    <property type="entry name" value="Imelysin_IrpA-like"/>
    <property type="match status" value="1"/>
</dbReference>
<name>H6KZM5_SAPGL</name>
<dbReference type="EMBL" id="CP002831">
    <property type="protein sequence ID" value="AFC25801.1"/>
    <property type="molecule type" value="Genomic_DNA"/>
</dbReference>
<dbReference type="STRING" id="984262.SGRA_3073"/>
<evidence type="ECO:0000313" key="4">
    <source>
        <dbReference type="EMBL" id="AFC25801.1"/>
    </source>
</evidence>
<sequence length="400" mass="43308">MKKWTLALALGALSLTACKKDEDPNDGLKDEVVSNYCEIVYASYSDSHLKAQELQTAINNLVAGPSATTLEAAKTAWKAAREPYGQTEAFRFYDGPIDDADGPEGDLNAWPLDENYIDYVEDASGSIVNGGIIYDTASYPILSKELLASLNEQGGEKNISIGYHAIEFLLWGQDDLDVNVNPGQGGDRSYADFAGDIFAQRRAQYLQATTELLVEQLAELKAAWAVGASYRTTFEAMQEDVALAKILSGAAILSKSELAGERMFVALEANPADNPQEDEHSCFSDNTDRDIITNALGINNVLSGTYEDVNGQIIGDQEHSILALLRNLDEQKAANLETAMEEAMDKVNAIPTPFDKYVTQENVGDNGPIFQAITALQEQGDLLADAAVALGFTISTELPE</sequence>
<dbReference type="InterPro" id="IPR038352">
    <property type="entry name" value="Imelysin_sf"/>
</dbReference>
<dbReference type="HOGENOM" id="CLU_048993_0_0_10"/>
<evidence type="ECO:0000256" key="1">
    <source>
        <dbReference type="ARBA" id="ARBA00004196"/>
    </source>
</evidence>
<dbReference type="Gene3D" id="1.20.1420.20">
    <property type="entry name" value="M75 peptidase, HXXE motif"/>
    <property type="match status" value="1"/>
</dbReference>
<accession>H6KZM5</accession>
<evidence type="ECO:0000256" key="2">
    <source>
        <dbReference type="ARBA" id="ARBA00022729"/>
    </source>
</evidence>
<protein>
    <submittedName>
        <fullName evidence="4">Peptidase M75, Imelysin</fullName>
    </submittedName>
</protein>
<comment type="subcellular location">
    <subcellularLocation>
        <location evidence="1">Cell envelope</location>
    </subcellularLocation>
</comment>
<dbReference type="Proteomes" id="UP000007519">
    <property type="component" value="Chromosome"/>
</dbReference>